<dbReference type="InterPro" id="IPR003033">
    <property type="entry name" value="SCP2_sterol-bd_dom"/>
</dbReference>
<keyword evidence="3" id="KW-1185">Reference proteome</keyword>
<dbReference type="EMBL" id="BAABWN010000005">
    <property type="protein sequence ID" value="GAA6167866.1"/>
    <property type="molecule type" value="Genomic_DNA"/>
</dbReference>
<gene>
    <name evidence="2" type="ORF">NBRC116591_16770</name>
</gene>
<dbReference type="Pfam" id="PF02036">
    <property type="entry name" value="SCP2"/>
    <property type="match status" value="1"/>
</dbReference>
<dbReference type="RefSeq" id="WP_233090703.1">
    <property type="nucleotide sequence ID" value="NZ_BAABWN010000005.1"/>
</dbReference>
<dbReference type="Gene3D" id="3.30.1050.10">
    <property type="entry name" value="SCP2 sterol-binding domain"/>
    <property type="match status" value="1"/>
</dbReference>
<protein>
    <submittedName>
        <fullName evidence="2">SCP2 sterol-binding domain-containing protein</fullName>
    </submittedName>
</protein>
<accession>A0ABQ0A8B9</accession>
<dbReference type="PANTHER" id="PTHR10094:SF25">
    <property type="entry name" value="SCP2 STEROL-BINDING DOMAIN-CONTAINING PROTEIN 1"/>
    <property type="match status" value="1"/>
</dbReference>
<comment type="caution">
    <text evidence="2">The sequence shown here is derived from an EMBL/GenBank/DDBJ whole genome shotgun (WGS) entry which is preliminary data.</text>
</comment>
<sequence>MADLSALFSQMSERFDASAAAGTDAVFQYDISEAGQWSVTVKDSECSVVEGKAEEPTVTLIMDAQTLEEVMSGETDGMQAFMTGRIKAEGDVMLATKLAVLFPVP</sequence>
<dbReference type="PANTHER" id="PTHR10094">
    <property type="entry name" value="STEROL CARRIER PROTEIN 2 SCP-2 FAMILY PROTEIN"/>
    <property type="match status" value="1"/>
</dbReference>
<evidence type="ECO:0000313" key="2">
    <source>
        <dbReference type="EMBL" id="GAA6167866.1"/>
    </source>
</evidence>
<dbReference type="Proteomes" id="UP001465153">
    <property type="component" value="Unassembled WGS sequence"/>
</dbReference>
<proteinExistence type="predicted"/>
<feature type="domain" description="SCP2" evidence="1">
    <location>
        <begin position="15"/>
        <end position="102"/>
    </location>
</feature>
<name>A0ABQ0A8B9_9GAMM</name>
<organism evidence="2 3">
    <name type="scientific">Sessilibacter corallicola</name>
    <dbReference type="NCBI Taxonomy" id="2904075"/>
    <lineage>
        <taxon>Bacteria</taxon>
        <taxon>Pseudomonadati</taxon>
        <taxon>Pseudomonadota</taxon>
        <taxon>Gammaproteobacteria</taxon>
        <taxon>Cellvibrionales</taxon>
        <taxon>Cellvibrionaceae</taxon>
        <taxon>Sessilibacter</taxon>
    </lineage>
</organism>
<dbReference type="SUPFAM" id="SSF55718">
    <property type="entry name" value="SCP-like"/>
    <property type="match status" value="1"/>
</dbReference>
<evidence type="ECO:0000313" key="3">
    <source>
        <dbReference type="Proteomes" id="UP001465153"/>
    </source>
</evidence>
<dbReference type="InterPro" id="IPR036527">
    <property type="entry name" value="SCP2_sterol-bd_dom_sf"/>
</dbReference>
<evidence type="ECO:0000259" key="1">
    <source>
        <dbReference type="Pfam" id="PF02036"/>
    </source>
</evidence>
<reference evidence="2 3" key="1">
    <citation type="submission" date="2024-04" db="EMBL/GenBank/DDBJ databases">
        <title>Draft genome sequence of Sessilibacter corallicola NBRC 116591.</title>
        <authorList>
            <person name="Miyakawa T."/>
            <person name="Kusuya Y."/>
            <person name="Miura T."/>
        </authorList>
    </citation>
    <scope>NUCLEOTIDE SEQUENCE [LARGE SCALE GENOMIC DNA]</scope>
    <source>
        <strain evidence="2 3">KU-00831-HH</strain>
    </source>
</reference>